<proteinExistence type="predicted"/>
<organism evidence="2 3">
    <name type="scientific">Bacteroides nordii</name>
    <dbReference type="NCBI Taxonomy" id="291645"/>
    <lineage>
        <taxon>Bacteria</taxon>
        <taxon>Pseudomonadati</taxon>
        <taxon>Bacteroidota</taxon>
        <taxon>Bacteroidia</taxon>
        <taxon>Bacteroidales</taxon>
        <taxon>Bacteroidaceae</taxon>
        <taxon>Bacteroides</taxon>
    </lineage>
</organism>
<gene>
    <name evidence="2" type="ORF">DW888_20115</name>
</gene>
<dbReference type="PANTHER" id="PTHR12526">
    <property type="entry name" value="GLYCOSYLTRANSFERASE"/>
    <property type="match status" value="1"/>
</dbReference>
<dbReference type="RefSeq" id="WP_122202351.1">
    <property type="nucleotide sequence ID" value="NZ_CABJFV010000034.1"/>
</dbReference>
<evidence type="ECO:0000313" key="2">
    <source>
        <dbReference type="EMBL" id="RHB29132.1"/>
    </source>
</evidence>
<sequence length="384" mass="44324">MNRKIKLVYCIPGLYASGGMERVLTLKANYLAEKLGYDVTIILTEEKGRKLHYELSPLIKVINLDLNFDRIGGGNLAIRLYNYFRRQQLYKKRLRKTLYELRPDITISTLRREINFITSIRDGSRKIGEFHFSRDNYRNFNDVKAPASIRRMAARMWMKQLLGILKKLEKFVVLTNEDREKWVELNNVICIHNPSTFRATRTSSCEAKRILAIGRYTYQKGFDLLLPAWKKVSEKHPDWQLVIHGDGERTGYQKQADELGLSHDTCRLESSTAQVAEEMAESSIFVLSSRYEGMPMVLGEAMACGIPPVSFTCPCGPRDIITDGEDGVLVENGNIDQLVEKLNFLIENENIRKQMGEKAVMNVRRFNLENIMQKWDELFNSILP</sequence>
<name>A0A413V6B3_9BACE</name>
<dbReference type="Proteomes" id="UP000284379">
    <property type="component" value="Unassembled WGS sequence"/>
</dbReference>
<dbReference type="InterPro" id="IPR001296">
    <property type="entry name" value="Glyco_trans_1"/>
</dbReference>
<reference evidence="2 3" key="1">
    <citation type="submission" date="2018-08" db="EMBL/GenBank/DDBJ databases">
        <title>A genome reference for cultivated species of the human gut microbiota.</title>
        <authorList>
            <person name="Zou Y."/>
            <person name="Xue W."/>
            <person name="Luo G."/>
        </authorList>
    </citation>
    <scope>NUCLEOTIDE SEQUENCE [LARGE SCALE GENOMIC DNA]</scope>
    <source>
        <strain evidence="2 3">AM40-30BH</strain>
    </source>
</reference>
<dbReference type="AlphaFoldDB" id="A0A413V6B3"/>
<evidence type="ECO:0000259" key="1">
    <source>
        <dbReference type="Pfam" id="PF00534"/>
    </source>
</evidence>
<keyword evidence="2" id="KW-0808">Transferase</keyword>
<comment type="caution">
    <text evidence="2">The sequence shown here is derived from an EMBL/GenBank/DDBJ whole genome shotgun (WGS) entry which is preliminary data.</text>
</comment>
<dbReference type="CDD" id="cd03820">
    <property type="entry name" value="GT4_AmsD-like"/>
    <property type="match status" value="1"/>
</dbReference>
<dbReference type="GO" id="GO:0016757">
    <property type="term" value="F:glycosyltransferase activity"/>
    <property type="evidence" value="ECO:0007669"/>
    <property type="project" value="InterPro"/>
</dbReference>
<dbReference type="PANTHER" id="PTHR12526:SF630">
    <property type="entry name" value="GLYCOSYLTRANSFERASE"/>
    <property type="match status" value="1"/>
</dbReference>
<dbReference type="Pfam" id="PF00534">
    <property type="entry name" value="Glycos_transf_1"/>
    <property type="match status" value="1"/>
</dbReference>
<dbReference type="EMBL" id="QSGO01000034">
    <property type="protein sequence ID" value="RHB29132.1"/>
    <property type="molecule type" value="Genomic_DNA"/>
</dbReference>
<accession>A0A413V6B3</accession>
<dbReference type="Gene3D" id="3.40.50.2000">
    <property type="entry name" value="Glycogen Phosphorylase B"/>
    <property type="match status" value="2"/>
</dbReference>
<dbReference type="SUPFAM" id="SSF53756">
    <property type="entry name" value="UDP-Glycosyltransferase/glycogen phosphorylase"/>
    <property type="match status" value="1"/>
</dbReference>
<feature type="domain" description="Glycosyl transferase family 1" evidence="1">
    <location>
        <begin position="206"/>
        <end position="359"/>
    </location>
</feature>
<protein>
    <submittedName>
        <fullName evidence="2">Glycosyltransferase family 4 protein</fullName>
    </submittedName>
</protein>
<evidence type="ECO:0000313" key="3">
    <source>
        <dbReference type="Proteomes" id="UP000284379"/>
    </source>
</evidence>